<keyword evidence="9 12" id="KW-0472">Membrane</keyword>
<evidence type="ECO:0000256" key="1">
    <source>
        <dbReference type="ARBA" id="ARBA00004651"/>
    </source>
</evidence>
<evidence type="ECO:0000256" key="7">
    <source>
        <dbReference type="ARBA" id="ARBA00022989"/>
    </source>
</evidence>
<evidence type="ECO:0000256" key="6">
    <source>
        <dbReference type="ARBA" id="ARBA00022842"/>
    </source>
</evidence>
<keyword evidence="5 12" id="KW-0812">Transmembrane</keyword>
<name>A0A3E2WZK6_9FIRM</name>
<dbReference type="GO" id="GO:0000287">
    <property type="term" value="F:magnesium ion binding"/>
    <property type="evidence" value="ECO:0007669"/>
    <property type="project" value="TreeGrafter"/>
</dbReference>
<proteinExistence type="inferred from homology"/>
<dbReference type="GO" id="GO:0050897">
    <property type="term" value="F:cobalt ion binding"/>
    <property type="evidence" value="ECO:0007669"/>
    <property type="project" value="TreeGrafter"/>
</dbReference>
<dbReference type="SUPFAM" id="SSF143865">
    <property type="entry name" value="CorA soluble domain-like"/>
    <property type="match status" value="1"/>
</dbReference>
<comment type="caution">
    <text evidence="13">The sequence shown here is derived from an EMBL/GenBank/DDBJ whole genome shotgun (WGS) entry which is preliminary data.</text>
</comment>
<feature type="transmembrane region" description="Helical" evidence="12">
    <location>
        <begin position="289"/>
        <end position="309"/>
    </location>
</feature>
<dbReference type="FunFam" id="1.20.58.340:FF:000004">
    <property type="entry name" value="Magnesium transport protein CorA"/>
    <property type="match status" value="1"/>
</dbReference>
<comment type="similarity">
    <text evidence="2">Belongs to the CorA metal ion transporter (MIT) (TC 1.A.35) family.</text>
</comment>
<dbReference type="GO" id="GO:0015087">
    <property type="term" value="F:cobalt ion transmembrane transporter activity"/>
    <property type="evidence" value="ECO:0007669"/>
    <property type="project" value="TreeGrafter"/>
</dbReference>
<comment type="subcellular location">
    <subcellularLocation>
        <location evidence="1">Cell membrane</location>
        <topology evidence="1">Multi-pass membrane protein</topology>
    </subcellularLocation>
</comment>
<evidence type="ECO:0000256" key="8">
    <source>
        <dbReference type="ARBA" id="ARBA00023065"/>
    </source>
</evidence>
<dbReference type="GO" id="GO:0005886">
    <property type="term" value="C:plasma membrane"/>
    <property type="evidence" value="ECO:0007669"/>
    <property type="project" value="UniProtKB-SubCell"/>
</dbReference>
<evidence type="ECO:0000256" key="3">
    <source>
        <dbReference type="ARBA" id="ARBA00022448"/>
    </source>
</evidence>
<dbReference type="AlphaFoldDB" id="A0A3E2WZK6"/>
<comment type="catalytic activity">
    <reaction evidence="10">
        <text>Mg(2+)(in) = Mg(2+)(out)</text>
        <dbReference type="Rhea" id="RHEA:29827"/>
        <dbReference type="ChEBI" id="CHEBI:18420"/>
    </reaction>
</comment>
<evidence type="ECO:0000313" key="14">
    <source>
        <dbReference type="Proteomes" id="UP000261111"/>
    </source>
</evidence>
<keyword evidence="6" id="KW-0460">Magnesium</keyword>
<evidence type="ECO:0000256" key="5">
    <source>
        <dbReference type="ARBA" id="ARBA00022692"/>
    </source>
</evidence>
<accession>A0A3E2WZK6</accession>
<sequence length="348" mass="40024">MGLFNVAVYAQMDSSVTVHPLGCLCFYARESALCIERKIPAMVRYILYNKLTSVQEGDALPEGAGLVTVLTSSEYEELFHETGHYRMMKQGIANIQYCKADMMGDFISGSFSCPSREALTGERSAFAFFIERTELVFIDDQGFSTSVLEQMKEIPLSHPTSVLRFFAAFLEYLIKDDVFFLQHFEENLTSLEEQLLDKNDASFNRQIFQIRRKLAVLGSYYEQLQDMGETFASDGFCAEDEKNSLLFGLFADRAGRLYSNVQMLKEYSMQLREMHQTQVDMHQNQIMKFLTIVTTIFMPLTLIAGWYGMNFVNMPELDSPYGYILVCVISLLIVLVEIWLFKIKNWFD</sequence>
<evidence type="ECO:0000256" key="2">
    <source>
        <dbReference type="ARBA" id="ARBA00009765"/>
    </source>
</evidence>
<dbReference type="Proteomes" id="UP000261111">
    <property type="component" value="Unassembled WGS sequence"/>
</dbReference>
<dbReference type="InterPro" id="IPR045861">
    <property type="entry name" value="CorA_cytoplasmic_dom"/>
</dbReference>
<dbReference type="Gene3D" id="1.20.58.340">
    <property type="entry name" value="Magnesium transport protein CorA, transmembrane region"/>
    <property type="match status" value="2"/>
</dbReference>
<gene>
    <name evidence="13" type="ORF">DWX41_07100</name>
</gene>
<keyword evidence="8" id="KW-0406">Ion transport</keyword>
<dbReference type="PANTHER" id="PTHR46494:SF1">
    <property type="entry name" value="CORA FAMILY METAL ION TRANSPORTER (EUROFUNG)"/>
    <property type="match status" value="1"/>
</dbReference>
<keyword evidence="3" id="KW-0813">Transport</keyword>
<keyword evidence="7 12" id="KW-1133">Transmembrane helix</keyword>
<evidence type="ECO:0000313" key="13">
    <source>
        <dbReference type="EMBL" id="RGC33361.1"/>
    </source>
</evidence>
<reference evidence="13 14" key="1">
    <citation type="submission" date="2018-08" db="EMBL/GenBank/DDBJ databases">
        <title>A genome reference for cultivated species of the human gut microbiota.</title>
        <authorList>
            <person name="Zou Y."/>
            <person name="Xue W."/>
            <person name="Luo G."/>
        </authorList>
    </citation>
    <scope>NUCLEOTIDE SEQUENCE [LARGE SCALE GENOMIC DNA]</scope>
    <source>
        <strain evidence="13 14">AF19-21</strain>
    </source>
</reference>
<dbReference type="InterPro" id="IPR045863">
    <property type="entry name" value="CorA_TM1_TM2"/>
</dbReference>
<dbReference type="SUPFAM" id="SSF144083">
    <property type="entry name" value="Magnesium transport protein CorA, transmembrane region"/>
    <property type="match status" value="1"/>
</dbReference>
<dbReference type="InterPro" id="IPR002523">
    <property type="entry name" value="MgTranspt_CorA/ZnTranspt_ZntB"/>
</dbReference>
<dbReference type="EMBL" id="QVIA01000006">
    <property type="protein sequence ID" value="RGC33361.1"/>
    <property type="molecule type" value="Genomic_DNA"/>
</dbReference>
<evidence type="ECO:0000256" key="9">
    <source>
        <dbReference type="ARBA" id="ARBA00023136"/>
    </source>
</evidence>
<dbReference type="PANTHER" id="PTHR46494">
    <property type="entry name" value="CORA FAMILY METAL ION TRANSPORTER (EUROFUNG)"/>
    <property type="match status" value="1"/>
</dbReference>
<dbReference type="Pfam" id="PF01544">
    <property type="entry name" value="CorA"/>
    <property type="match status" value="1"/>
</dbReference>
<comment type="function">
    <text evidence="11">Mediates influx of magnesium ions. Alternates between open and closed states. Activated by low cytoplasmic Mg(2+) levels. Inactive when cytoplasmic Mg(2+) levels are high.</text>
</comment>
<evidence type="ECO:0000256" key="4">
    <source>
        <dbReference type="ARBA" id="ARBA00022475"/>
    </source>
</evidence>
<feature type="transmembrane region" description="Helical" evidence="12">
    <location>
        <begin position="321"/>
        <end position="341"/>
    </location>
</feature>
<dbReference type="GO" id="GO:0015095">
    <property type="term" value="F:magnesium ion transmembrane transporter activity"/>
    <property type="evidence" value="ECO:0007669"/>
    <property type="project" value="TreeGrafter"/>
</dbReference>
<evidence type="ECO:0000256" key="12">
    <source>
        <dbReference type="SAM" id="Phobius"/>
    </source>
</evidence>
<organism evidence="13 14">
    <name type="scientific">Hungatella hathewayi</name>
    <dbReference type="NCBI Taxonomy" id="154046"/>
    <lineage>
        <taxon>Bacteria</taxon>
        <taxon>Bacillati</taxon>
        <taxon>Bacillota</taxon>
        <taxon>Clostridia</taxon>
        <taxon>Lachnospirales</taxon>
        <taxon>Lachnospiraceae</taxon>
        <taxon>Hungatella</taxon>
    </lineage>
</organism>
<evidence type="ECO:0000256" key="10">
    <source>
        <dbReference type="ARBA" id="ARBA00034269"/>
    </source>
</evidence>
<protein>
    <submittedName>
        <fullName evidence="13">Magnesium and cobalt transporter CorA</fullName>
    </submittedName>
</protein>
<keyword evidence="4" id="KW-1003">Cell membrane</keyword>
<dbReference type="CDD" id="cd12826">
    <property type="entry name" value="EcCorA_ZntB-like_u1"/>
    <property type="match status" value="1"/>
</dbReference>
<evidence type="ECO:0000256" key="11">
    <source>
        <dbReference type="ARBA" id="ARBA00045497"/>
    </source>
</evidence>